<dbReference type="Pfam" id="PF12724">
    <property type="entry name" value="Flavodoxin_5"/>
    <property type="match status" value="1"/>
</dbReference>
<feature type="domain" description="Flavodoxin-like" evidence="1">
    <location>
        <begin position="5"/>
        <end position="159"/>
    </location>
</feature>
<gene>
    <name evidence="2" type="ordered locus">Sfla_5574</name>
</gene>
<organism evidence="2 3">
    <name type="scientific">Streptomyces pratensis (strain ATCC 33331 / IAF-45CD)</name>
    <dbReference type="NCBI Taxonomy" id="591167"/>
    <lineage>
        <taxon>Bacteria</taxon>
        <taxon>Bacillati</taxon>
        <taxon>Actinomycetota</taxon>
        <taxon>Actinomycetes</taxon>
        <taxon>Kitasatosporales</taxon>
        <taxon>Streptomycetaceae</taxon>
        <taxon>Streptomyces</taxon>
    </lineage>
</organism>
<dbReference type="SUPFAM" id="SSF52218">
    <property type="entry name" value="Flavoproteins"/>
    <property type="match status" value="1"/>
</dbReference>
<dbReference type="PANTHER" id="PTHR38030:SF2">
    <property type="entry name" value="PROTOPORPHYRINOGEN IX DEHYDROGENASE [QUINONE]"/>
    <property type="match status" value="1"/>
</dbReference>
<evidence type="ECO:0000313" key="3">
    <source>
        <dbReference type="Proteomes" id="UP000002066"/>
    </source>
</evidence>
<dbReference type="PROSITE" id="PS50902">
    <property type="entry name" value="FLAVODOXIN_LIKE"/>
    <property type="match status" value="1"/>
</dbReference>
<dbReference type="PANTHER" id="PTHR38030">
    <property type="entry name" value="PROTOPORPHYRINOGEN IX DEHYDROGENASE [MENAQUINONE]"/>
    <property type="match status" value="1"/>
</dbReference>
<proteinExistence type="predicted"/>
<dbReference type="GO" id="GO:0010181">
    <property type="term" value="F:FMN binding"/>
    <property type="evidence" value="ECO:0007669"/>
    <property type="project" value="InterPro"/>
</dbReference>
<dbReference type="InterPro" id="IPR029039">
    <property type="entry name" value="Flavoprotein-like_sf"/>
</dbReference>
<dbReference type="Gene3D" id="3.40.50.360">
    <property type="match status" value="1"/>
</dbReference>
<dbReference type="KEGG" id="sfa:Sfla_5574"/>
<dbReference type="EMBL" id="CP002475">
    <property type="protein sequence ID" value="ADW06969.1"/>
    <property type="molecule type" value="Genomic_DNA"/>
</dbReference>
<sequence length="168" mass="18452">MPHHVLVAYATRYGSTAELARFIARTLRDEGLEAEALPAAEVTDVAAYDAVVIGSALYMGRWRRDAGRLTRRHRDALRERAVWAFSSGPLDPSASERDIPPVPGARRAMERVRARGHVTFGGRLEAGAEGRIARAILDEGRGGDFRDFDAVARWARGIATEIETPESL</sequence>
<name>A0A8D4BHW6_STRFA</name>
<protein>
    <submittedName>
        <fullName evidence="2">Flavodoxin/nitric oxide synthase</fullName>
    </submittedName>
</protein>
<dbReference type="InterPro" id="IPR026816">
    <property type="entry name" value="Flavodoxin_dom"/>
</dbReference>
<dbReference type="InterPro" id="IPR008254">
    <property type="entry name" value="Flavodoxin/NO_synth"/>
</dbReference>
<evidence type="ECO:0000313" key="2">
    <source>
        <dbReference type="EMBL" id="ADW06969.1"/>
    </source>
</evidence>
<dbReference type="GO" id="GO:0006783">
    <property type="term" value="P:heme biosynthetic process"/>
    <property type="evidence" value="ECO:0007669"/>
    <property type="project" value="TreeGrafter"/>
</dbReference>
<evidence type="ECO:0000259" key="1">
    <source>
        <dbReference type="PROSITE" id="PS50902"/>
    </source>
</evidence>
<dbReference type="AlphaFoldDB" id="A0A8D4BHW6"/>
<dbReference type="GO" id="GO:0070819">
    <property type="term" value="F:menaquinone-dependent protoporphyrinogen oxidase activity"/>
    <property type="evidence" value="ECO:0007669"/>
    <property type="project" value="TreeGrafter"/>
</dbReference>
<dbReference type="InterPro" id="IPR052200">
    <property type="entry name" value="Protoporphyrinogen_IX_DH"/>
</dbReference>
<accession>A0A8D4BHW6</accession>
<dbReference type="Proteomes" id="UP000002066">
    <property type="component" value="Chromosome"/>
</dbReference>
<reference evidence="2 3" key="1">
    <citation type="submission" date="2011-01" db="EMBL/GenBank/DDBJ databases">
        <title>Complete sequence of chromosome of Streptomyces flavogriseus ATCC 33331.</title>
        <authorList>
            <consortium name="US DOE Joint Genome Institute"/>
            <person name="Lucas S."/>
            <person name="Copeland A."/>
            <person name="Lapidus A."/>
            <person name="Cheng J.-F."/>
            <person name="Goodwin L."/>
            <person name="Pitluck S."/>
            <person name="Davenport K."/>
            <person name="Detter J.C."/>
            <person name="Han C."/>
            <person name="Tapia R."/>
            <person name="Land M."/>
            <person name="Hauser L."/>
            <person name="Kyrpides N."/>
            <person name="Ivanova N."/>
            <person name="Ovchinnikova G."/>
            <person name="Pagani I."/>
            <person name="Brumm P."/>
            <person name="Mead D."/>
            <person name="Woyke T."/>
        </authorList>
    </citation>
    <scope>NUCLEOTIDE SEQUENCE [LARGE SCALE GENOMIC DNA]</scope>
    <source>
        <strain evidence="3">ATCC 33331 / IAF-45CD</strain>
    </source>
</reference>